<dbReference type="PANTHER" id="PTHR42818:SF1">
    <property type="entry name" value="SULFOPYRUVATE DECARBOXYLASE"/>
    <property type="match status" value="1"/>
</dbReference>
<evidence type="ECO:0000259" key="4">
    <source>
        <dbReference type="Pfam" id="PF02775"/>
    </source>
</evidence>
<evidence type="ECO:0000256" key="3">
    <source>
        <dbReference type="ARBA" id="ARBA00023239"/>
    </source>
</evidence>
<dbReference type="CDD" id="cd07035">
    <property type="entry name" value="TPP_PYR_POX_like"/>
    <property type="match status" value="1"/>
</dbReference>
<evidence type="ECO:0000256" key="1">
    <source>
        <dbReference type="ARBA" id="ARBA00022793"/>
    </source>
</evidence>
<accession>B7ATB2</accession>
<feature type="domain" description="Thiamine pyrophosphate enzyme TPP-binding" evidence="4">
    <location>
        <begin position="222"/>
        <end position="341"/>
    </location>
</feature>
<keyword evidence="7" id="KW-1185">Reference proteome</keyword>
<dbReference type="SUPFAM" id="SSF52518">
    <property type="entry name" value="Thiamin diphosphate-binding fold (THDP-binding)"/>
    <property type="match status" value="2"/>
</dbReference>
<dbReference type="PROSITE" id="PS00187">
    <property type="entry name" value="TPP_ENZYMES"/>
    <property type="match status" value="1"/>
</dbReference>
<dbReference type="CDD" id="cd03371">
    <property type="entry name" value="TPP_PpyrDC"/>
    <property type="match status" value="1"/>
</dbReference>
<protein>
    <recommendedName>
        <fullName evidence="8">Phosphonopyruvate decarboxylase</fullName>
    </recommendedName>
</protein>
<evidence type="ECO:0000313" key="6">
    <source>
        <dbReference type="EMBL" id="EEC56896.1"/>
    </source>
</evidence>
<dbReference type="Gene3D" id="3.40.50.970">
    <property type="match status" value="2"/>
</dbReference>
<comment type="caution">
    <text evidence="6">The sequence shown here is derived from an EMBL/GenBank/DDBJ whole genome shotgun (WGS) entry which is preliminary data.</text>
</comment>
<dbReference type="PANTHER" id="PTHR42818">
    <property type="entry name" value="SULFOPYRUVATE DECARBOXYLASE SUBUNIT ALPHA"/>
    <property type="match status" value="1"/>
</dbReference>
<feature type="domain" description="Thiamine pyrophosphate enzyme N-terminal TPP-binding" evidence="5">
    <location>
        <begin position="7"/>
        <end position="114"/>
    </location>
</feature>
<dbReference type="GO" id="GO:0030976">
    <property type="term" value="F:thiamine pyrophosphate binding"/>
    <property type="evidence" value="ECO:0007669"/>
    <property type="project" value="InterPro"/>
</dbReference>
<dbReference type="InterPro" id="IPR029061">
    <property type="entry name" value="THDP-binding"/>
</dbReference>
<dbReference type="GO" id="GO:0000287">
    <property type="term" value="F:magnesium ion binding"/>
    <property type="evidence" value="ECO:0007669"/>
    <property type="project" value="InterPro"/>
</dbReference>
<proteinExistence type="predicted"/>
<dbReference type="Proteomes" id="UP000003136">
    <property type="component" value="Unassembled WGS sequence"/>
</dbReference>
<keyword evidence="1" id="KW-0210">Decarboxylase</keyword>
<evidence type="ECO:0000313" key="7">
    <source>
        <dbReference type="Proteomes" id="UP000003136"/>
    </source>
</evidence>
<dbReference type="HOGENOM" id="CLU_042853_1_0_9"/>
<dbReference type="InterPro" id="IPR000399">
    <property type="entry name" value="TPP-bd_CS"/>
</dbReference>
<keyword evidence="3" id="KW-0456">Lyase</keyword>
<dbReference type="InterPro" id="IPR051818">
    <property type="entry name" value="TPP_dependent_decarboxylase"/>
</dbReference>
<evidence type="ECO:0000256" key="2">
    <source>
        <dbReference type="ARBA" id="ARBA00023052"/>
    </source>
</evidence>
<dbReference type="InterPro" id="IPR017684">
    <property type="entry name" value="Phosphono-pyrv_decarboxylase"/>
</dbReference>
<name>B7ATB2_9FIRM</name>
<dbReference type="Pfam" id="PF02775">
    <property type="entry name" value="TPP_enzyme_C"/>
    <property type="match status" value="1"/>
</dbReference>
<dbReference type="GO" id="GO:0033980">
    <property type="term" value="F:phosphonopyruvate decarboxylase activity"/>
    <property type="evidence" value="ECO:0007669"/>
    <property type="project" value="InterPro"/>
</dbReference>
<dbReference type="Pfam" id="PF02776">
    <property type="entry name" value="TPP_enzyme_N"/>
    <property type="match status" value="1"/>
</dbReference>
<organism evidence="6 7">
    <name type="scientific">[Bacteroides] pectinophilus ATCC 43243</name>
    <dbReference type="NCBI Taxonomy" id="483218"/>
    <lineage>
        <taxon>Bacteria</taxon>
        <taxon>Bacillati</taxon>
        <taxon>Bacillota</taxon>
        <taxon>Clostridia</taxon>
        <taxon>Eubacteriales</taxon>
    </lineage>
</organism>
<reference evidence="6 7" key="1">
    <citation type="submission" date="2008-11" db="EMBL/GenBank/DDBJ databases">
        <title>Draft genome sequence of Bacteroides pectinophilus (ATCC 43243).</title>
        <authorList>
            <person name="Sudarsanam P."/>
            <person name="Ley R."/>
            <person name="Guruge J."/>
            <person name="Turnbaugh P.J."/>
            <person name="Mahowald M."/>
            <person name="Liep D."/>
            <person name="Gordon J."/>
        </authorList>
    </citation>
    <scope>NUCLEOTIDE SEQUENCE [LARGE SCALE GENOMIC DNA]</scope>
    <source>
        <strain evidence="6 7">ATCC 43243</strain>
    </source>
</reference>
<dbReference type="eggNOG" id="COG0028">
    <property type="taxonomic scope" value="Bacteria"/>
</dbReference>
<dbReference type="STRING" id="483218.BACPEC_01382"/>
<dbReference type="AlphaFoldDB" id="B7ATB2"/>
<dbReference type="GO" id="GO:0032923">
    <property type="term" value="P:organic phosphonate biosynthetic process"/>
    <property type="evidence" value="ECO:0007669"/>
    <property type="project" value="InterPro"/>
</dbReference>
<dbReference type="InterPro" id="IPR011766">
    <property type="entry name" value="TPP_enzyme_TPP-bd"/>
</dbReference>
<keyword evidence="2" id="KW-0786">Thiamine pyrophosphate</keyword>
<reference evidence="6 7" key="2">
    <citation type="submission" date="2008-11" db="EMBL/GenBank/DDBJ databases">
        <authorList>
            <person name="Fulton L."/>
            <person name="Clifton S."/>
            <person name="Fulton B."/>
            <person name="Xu J."/>
            <person name="Minx P."/>
            <person name="Pepin K.H."/>
            <person name="Johnson M."/>
            <person name="Bhonagiri V."/>
            <person name="Nash W.E."/>
            <person name="Mardis E.R."/>
            <person name="Wilson R.K."/>
        </authorList>
    </citation>
    <scope>NUCLEOTIDE SEQUENCE [LARGE SCALE GENOMIC DNA]</scope>
    <source>
        <strain evidence="6 7">ATCC 43243</strain>
    </source>
</reference>
<evidence type="ECO:0008006" key="8">
    <source>
        <dbReference type="Google" id="ProtNLM"/>
    </source>
</evidence>
<sequence length="379" mass="41375">MDVKEFLNIIGSEFYTGVPDSLLRPVCDYLIDTYGTSGKHIIAANEGNAVAIAAGYYMATGKAAVVYMQNSGIGNTINPVASLLSSDVYAIPCIFIVGWRGEPGIKDEPQHLYQGKVTDRLLEDMDIAAYHLKKDTSYDELCMQMSAFRTLLEKGKSVAFIVSKGALSYENKTEYHNNSTITRESVIKLVTEASDEDVIVSTTGKASRELFEIREHNGQGHQKDFLTVGSMGHSSSIALGIAVNRPERKVWCIDGDGAVIMHMGSMAVIGNVCPQNFVHIVINNSAHESVGGMPTAASTMNLCQIAMGCGYKEAYTAETEKELRNCLMEAAKSNQLTFIEVKTAIGSRKDLGRPTTTPKENLKEFMENMKNQICGHGSR</sequence>
<dbReference type="EMBL" id="ABVQ01000036">
    <property type="protein sequence ID" value="EEC56896.1"/>
    <property type="molecule type" value="Genomic_DNA"/>
</dbReference>
<dbReference type="InterPro" id="IPR012001">
    <property type="entry name" value="Thiamin_PyroP_enz_TPP-bd_dom"/>
</dbReference>
<gene>
    <name evidence="6" type="ORF">BACPEC_01382</name>
</gene>
<dbReference type="NCBIfam" id="TIGR03297">
    <property type="entry name" value="Ppyr-DeCO2ase"/>
    <property type="match status" value="1"/>
</dbReference>
<evidence type="ECO:0000259" key="5">
    <source>
        <dbReference type="Pfam" id="PF02776"/>
    </source>
</evidence>